<name>A0A2A2L0V4_9BILA</name>
<feature type="transmembrane region" description="Helical" evidence="1">
    <location>
        <begin position="44"/>
        <end position="62"/>
    </location>
</feature>
<sequence>MRAICWGEDNVINRLQQASLSHPVREFAFSSSLSDAGMSLPQSAACLVFIVSLYSSLVSPLFCSSVKGLLSLNYTLCSAVLLFYTGADIDFYSDRLSILLPVSASLLLVEQSLSVTFDLQHQLDLDTTPSRLFIISLLLSFDAVCLISDSIFSSFLLPSVWLFCWTLFRRFKRNSITNTKRLVVESLDMLNNGDWLSCLGRFGYLSLFVCLLIVTLQTSVISPSPLIHNLLLISHCLSLLSVLLVPAYFGGLIQSIKITARKLSGVQ</sequence>
<evidence type="ECO:0000313" key="3">
    <source>
        <dbReference type="Proteomes" id="UP000218231"/>
    </source>
</evidence>
<gene>
    <name evidence="2" type="ORF">WR25_15051</name>
</gene>
<dbReference type="Proteomes" id="UP000218231">
    <property type="component" value="Unassembled WGS sequence"/>
</dbReference>
<dbReference type="EMBL" id="LIAE01007376">
    <property type="protein sequence ID" value="PAV79723.1"/>
    <property type="molecule type" value="Genomic_DNA"/>
</dbReference>
<evidence type="ECO:0000256" key="1">
    <source>
        <dbReference type="SAM" id="Phobius"/>
    </source>
</evidence>
<proteinExistence type="predicted"/>
<dbReference type="AlphaFoldDB" id="A0A2A2L0V4"/>
<feature type="transmembrane region" description="Helical" evidence="1">
    <location>
        <begin position="232"/>
        <end position="253"/>
    </location>
</feature>
<protein>
    <submittedName>
        <fullName evidence="2">Uncharacterized protein</fullName>
    </submittedName>
</protein>
<reference evidence="2 3" key="1">
    <citation type="journal article" date="2017" name="Curr. Biol.">
        <title>Genome architecture and evolution of a unichromosomal asexual nematode.</title>
        <authorList>
            <person name="Fradin H."/>
            <person name="Zegar C."/>
            <person name="Gutwein M."/>
            <person name="Lucas J."/>
            <person name="Kovtun M."/>
            <person name="Corcoran D."/>
            <person name="Baugh L.R."/>
            <person name="Kiontke K."/>
            <person name="Gunsalus K."/>
            <person name="Fitch D.H."/>
            <person name="Piano F."/>
        </authorList>
    </citation>
    <scope>NUCLEOTIDE SEQUENCE [LARGE SCALE GENOMIC DNA]</scope>
    <source>
        <strain evidence="2">PF1309</strain>
    </source>
</reference>
<accession>A0A2A2L0V4</accession>
<feature type="transmembrane region" description="Helical" evidence="1">
    <location>
        <begin position="202"/>
        <end position="220"/>
    </location>
</feature>
<keyword evidence="1" id="KW-0812">Transmembrane</keyword>
<keyword evidence="3" id="KW-1185">Reference proteome</keyword>
<evidence type="ECO:0000313" key="2">
    <source>
        <dbReference type="EMBL" id="PAV79723.1"/>
    </source>
</evidence>
<keyword evidence="1" id="KW-1133">Transmembrane helix</keyword>
<keyword evidence="1" id="KW-0472">Membrane</keyword>
<comment type="caution">
    <text evidence="2">The sequence shown here is derived from an EMBL/GenBank/DDBJ whole genome shotgun (WGS) entry which is preliminary data.</text>
</comment>
<organism evidence="2 3">
    <name type="scientific">Diploscapter pachys</name>
    <dbReference type="NCBI Taxonomy" id="2018661"/>
    <lineage>
        <taxon>Eukaryota</taxon>
        <taxon>Metazoa</taxon>
        <taxon>Ecdysozoa</taxon>
        <taxon>Nematoda</taxon>
        <taxon>Chromadorea</taxon>
        <taxon>Rhabditida</taxon>
        <taxon>Rhabditina</taxon>
        <taxon>Rhabditomorpha</taxon>
        <taxon>Rhabditoidea</taxon>
        <taxon>Rhabditidae</taxon>
        <taxon>Diploscapter</taxon>
    </lineage>
</organism>
<feature type="transmembrane region" description="Helical" evidence="1">
    <location>
        <begin position="68"/>
        <end position="84"/>
    </location>
</feature>
<feature type="transmembrane region" description="Helical" evidence="1">
    <location>
        <begin position="133"/>
        <end position="164"/>
    </location>
</feature>